<evidence type="ECO:0000313" key="1">
    <source>
        <dbReference type="EMBL" id="TFK61018.1"/>
    </source>
</evidence>
<sequence length="280" mass="31724">MSEPEDIQPVFPPEIEEIIFSLCTQSDLEKSGNLILVAKRVYHWLRPQLYGVAIFYDDKIPGRLRFQSDLLKVHGQHVRHLLFWDIVSQDTCYHDPATCLSWCPNVVNVAFWSPGTVYDEALVNKLLSLHLTHLSFDVSSFHSAVTHCSLSTQLTFTFVTHLELIGLKISPTANDVERYFPSVTHMALNANRGLSAQNILKCWKGQLEVLVLYLAGSTSVGDSGIDPRISGYVPNDPRVVVMPQIRGYVHDWNETTQNGPESIWRKAEGVIKRRRREGVL</sequence>
<dbReference type="EMBL" id="ML208704">
    <property type="protein sequence ID" value="TFK61018.1"/>
    <property type="molecule type" value="Genomic_DNA"/>
</dbReference>
<dbReference type="Proteomes" id="UP000308600">
    <property type="component" value="Unassembled WGS sequence"/>
</dbReference>
<protein>
    <submittedName>
        <fullName evidence="1">Uncharacterized protein</fullName>
    </submittedName>
</protein>
<name>A0ACD3A5R5_9AGAR</name>
<accession>A0ACD3A5R5</accession>
<keyword evidence="2" id="KW-1185">Reference proteome</keyword>
<proteinExistence type="predicted"/>
<organism evidence="1 2">
    <name type="scientific">Pluteus cervinus</name>
    <dbReference type="NCBI Taxonomy" id="181527"/>
    <lineage>
        <taxon>Eukaryota</taxon>
        <taxon>Fungi</taxon>
        <taxon>Dikarya</taxon>
        <taxon>Basidiomycota</taxon>
        <taxon>Agaricomycotina</taxon>
        <taxon>Agaricomycetes</taxon>
        <taxon>Agaricomycetidae</taxon>
        <taxon>Agaricales</taxon>
        <taxon>Pluteineae</taxon>
        <taxon>Pluteaceae</taxon>
        <taxon>Pluteus</taxon>
    </lineage>
</organism>
<reference evidence="1 2" key="1">
    <citation type="journal article" date="2019" name="Nat. Ecol. Evol.">
        <title>Megaphylogeny resolves global patterns of mushroom evolution.</title>
        <authorList>
            <person name="Varga T."/>
            <person name="Krizsan K."/>
            <person name="Foldi C."/>
            <person name="Dima B."/>
            <person name="Sanchez-Garcia M."/>
            <person name="Sanchez-Ramirez S."/>
            <person name="Szollosi G.J."/>
            <person name="Szarkandi J.G."/>
            <person name="Papp V."/>
            <person name="Albert L."/>
            <person name="Andreopoulos W."/>
            <person name="Angelini C."/>
            <person name="Antonin V."/>
            <person name="Barry K.W."/>
            <person name="Bougher N.L."/>
            <person name="Buchanan P."/>
            <person name="Buyck B."/>
            <person name="Bense V."/>
            <person name="Catcheside P."/>
            <person name="Chovatia M."/>
            <person name="Cooper J."/>
            <person name="Damon W."/>
            <person name="Desjardin D."/>
            <person name="Finy P."/>
            <person name="Geml J."/>
            <person name="Haridas S."/>
            <person name="Hughes K."/>
            <person name="Justo A."/>
            <person name="Karasinski D."/>
            <person name="Kautmanova I."/>
            <person name="Kiss B."/>
            <person name="Kocsube S."/>
            <person name="Kotiranta H."/>
            <person name="LaButti K.M."/>
            <person name="Lechner B.E."/>
            <person name="Liimatainen K."/>
            <person name="Lipzen A."/>
            <person name="Lukacs Z."/>
            <person name="Mihaltcheva S."/>
            <person name="Morgado L.N."/>
            <person name="Niskanen T."/>
            <person name="Noordeloos M.E."/>
            <person name="Ohm R.A."/>
            <person name="Ortiz-Santana B."/>
            <person name="Ovrebo C."/>
            <person name="Racz N."/>
            <person name="Riley R."/>
            <person name="Savchenko A."/>
            <person name="Shiryaev A."/>
            <person name="Soop K."/>
            <person name="Spirin V."/>
            <person name="Szebenyi C."/>
            <person name="Tomsovsky M."/>
            <person name="Tulloss R.E."/>
            <person name="Uehling J."/>
            <person name="Grigoriev I.V."/>
            <person name="Vagvolgyi C."/>
            <person name="Papp T."/>
            <person name="Martin F.M."/>
            <person name="Miettinen O."/>
            <person name="Hibbett D.S."/>
            <person name="Nagy L.G."/>
        </authorList>
    </citation>
    <scope>NUCLEOTIDE SEQUENCE [LARGE SCALE GENOMIC DNA]</scope>
    <source>
        <strain evidence="1 2">NL-1719</strain>
    </source>
</reference>
<gene>
    <name evidence="1" type="ORF">BDN72DRAFT_850022</name>
</gene>
<evidence type="ECO:0000313" key="2">
    <source>
        <dbReference type="Proteomes" id="UP000308600"/>
    </source>
</evidence>